<dbReference type="PANTHER" id="PTHR46038">
    <property type="entry name" value="EXPRESSED PROTEIN-RELATED"/>
    <property type="match status" value="1"/>
</dbReference>
<keyword evidence="2" id="KW-0812">Transmembrane</keyword>
<dbReference type="GO" id="GO:0016757">
    <property type="term" value="F:glycosyltransferase activity"/>
    <property type="evidence" value="ECO:0007669"/>
    <property type="project" value="UniProtKB-KW"/>
</dbReference>
<sequence length="556" mass="64568">MIIAMVNKAYVEGENKTMLDLFLESFWLGEGTHYLLDQLLLVAVDPIAFDRCKFLRLHCHKLVVEGVDFGAEQFFMSKGFLKMMWSRTRFLADVLKRGYSFIFTDTDVMWLRDPFPILTSPNRTNVDIQFSCDWFKGNPWKESNAINTGFYFVRSNKKTISLFETWHAMKDNSSYTKMKEQDVLVSLLRNGLFTQLGLNTRFLETQYFSGFCEDSKDFGSVITVHANCCVSVRAKVVDLVVVLRDWKNFKATINGFEGTPKDELEKALEKASVRNNKTVIIAIVNKAYVGGEKPMLDLFLESFWLGEGTQQLVDNLLLVAVDRIAYNRCKFLRLHCYNLETNGIDFSEEKLYMSREFIDMMWRRTVFLIDVLKRGYNFIFTDTDVMWLRDPFPHLSQNETIDLQISCDKFDKNQWSTANPINTGFYFIRSNNRTISLFQRWHDNKNNSNYTGMKEQDVLQHMIHSEKSLLFNQMGLKIRYLDTLYFSGFCQDSPNMGLVTTVHANCCRSIRAKVDDLGTVLSDWKKYLGAVNGGLNNVSNVRWSGHVNCHNSWDHH</sequence>
<comment type="subcellular location">
    <subcellularLocation>
        <location evidence="2">Golgi apparatus membrane</location>
        <topology evidence="2">Single-pass type II membrane protein</topology>
    </subcellularLocation>
</comment>
<evidence type="ECO:0000256" key="2">
    <source>
        <dbReference type="RuleBase" id="RU363055"/>
    </source>
</evidence>
<keyword evidence="2" id="KW-0961">Cell wall biogenesis/degradation</keyword>
<gene>
    <name evidence="4" type="ORF">Sjap_004635</name>
</gene>
<dbReference type="GO" id="GO:0071555">
    <property type="term" value="P:cell wall organization"/>
    <property type="evidence" value="ECO:0007669"/>
    <property type="project" value="UniProtKB-KW"/>
</dbReference>
<accession>A0AAP0K2Q0</accession>
<dbReference type="EMBL" id="JBBNAE010000002">
    <property type="protein sequence ID" value="KAK9144732.1"/>
    <property type="molecule type" value="Genomic_DNA"/>
</dbReference>
<evidence type="ECO:0000313" key="4">
    <source>
        <dbReference type="EMBL" id="KAK9144732.1"/>
    </source>
</evidence>
<keyword evidence="2" id="KW-0808">Transferase</keyword>
<evidence type="ECO:0000256" key="1">
    <source>
        <dbReference type="ARBA" id="ARBA00007033"/>
    </source>
</evidence>
<dbReference type="SUPFAM" id="SSF53448">
    <property type="entry name" value="Nucleotide-diphospho-sugar transferases"/>
    <property type="match status" value="1"/>
</dbReference>
<evidence type="ECO:0000313" key="5">
    <source>
        <dbReference type="Proteomes" id="UP001417504"/>
    </source>
</evidence>
<protein>
    <recommendedName>
        <fullName evidence="2">Glycosyltransferase</fullName>
        <ecNumber evidence="2">2.4.2.-</ecNumber>
    </recommendedName>
</protein>
<dbReference type="PANTHER" id="PTHR46038:SF12">
    <property type="entry name" value="OS03G0731800 PROTEIN"/>
    <property type="match status" value="1"/>
</dbReference>
<dbReference type="Pfam" id="PF03407">
    <property type="entry name" value="Nucleotid_trans"/>
    <property type="match status" value="2"/>
</dbReference>
<reference evidence="4 5" key="1">
    <citation type="submission" date="2024-01" db="EMBL/GenBank/DDBJ databases">
        <title>Genome assemblies of Stephania.</title>
        <authorList>
            <person name="Yang L."/>
        </authorList>
    </citation>
    <scope>NUCLEOTIDE SEQUENCE [LARGE SCALE GENOMIC DNA]</scope>
    <source>
        <strain evidence="4">QJT</strain>
        <tissue evidence="4">Leaf</tissue>
    </source>
</reference>
<feature type="domain" description="Nucleotide-diphospho-sugar transferase" evidence="3">
    <location>
        <begin position="35"/>
        <end position="239"/>
    </location>
</feature>
<keyword evidence="5" id="KW-1185">Reference proteome</keyword>
<name>A0AAP0K2Q0_9MAGN</name>
<comment type="similarity">
    <text evidence="1 2">Belongs to the glycosyltransferase 77 family.</text>
</comment>
<comment type="caution">
    <text evidence="4">The sequence shown here is derived from an EMBL/GenBank/DDBJ whole genome shotgun (WGS) entry which is preliminary data.</text>
</comment>
<dbReference type="InterPro" id="IPR044821">
    <property type="entry name" value="At1g28695/At4g15970-like"/>
</dbReference>
<feature type="domain" description="Nucleotide-diphospho-sugar transferase" evidence="3">
    <location>
        <begin position="312"/>
        <end position="517"/>
    </location>
</feature>
<organism evidence="4 5">
    <name type="scientific">Stephania japonica</name>
    <dbReference type="NCBI Taxonomy" id="461633"/>
    <lineage>
        <taxon>Eukaryota</taxon>
        <taxon>Viridiplantae</taxon>
        <taxon>Streptophyta</taxon>
        <taxon>Embryophyta</taxon>
        <taxon>Tracheophyta</taxon>
        <taxon>Spermatophyta</taxon>
        <taxon>Magnoliopsida</taxon>
        <taxon>Ranunculales</taxon>
        <taxon>Menispermaceae</taxon>
        <taxon>Menispermoideae</taxon>
        <taxon>Cissampelideae</taxon>
        <taxon>Stephania</taxon>
    </lineage>
</organism>
<dbReference type="InterPro" id="IPR029044">
    <property type="entry name" value="Nucleotide-diphossugar_trans"/>
</dbReference>
<dbReference type="AlphaFoldDB" id="A0AAP0K2Q0"/>
<proteinExistence type="inferred from homology"/>
<dbReference type="Proteomes" id="UP001417504">
    <property type="component" value="Unassembled WGS sequence"/>
</dbReference>
<dbReference type="GO" id="GO:0000139">
    <property type="term" value="C:Golgi membrane"/>
    <property type="evidence" value="ECO:0007669"/>
    <property type="project" value="UniProtKB-SubCell"/>
</dbReference>
<dbReference type="EC" id="2.4.2.-" evidence="2"/>
<evidence type="ECO:0000259" key="3">
    <source>
        <dbReference type="Pfam" id="PF03407"/>
    </source>
</evidence>
<keyword evidence="2" id="KW-0328">Glycosyltransferase</keyword>
<keyword evidence="2" id="KW-0333">Golgi apparatus</keyword>
<keyword evidence="2" id="KW-0735">Signal-anchor</keyword>
<dbReference type="InterPro" id="IPR005069">
    <property type="entry name" value="Nucl-diP-sugar_transferase"/>
</dbReference>